<keyword evidence="2" id="KW-1185">Reference proteome</keyword>
<dbReference type="InParanoid" id="A0A251S0Y0"/>
<accession>A0A251S0Y0</accession>
<dbReference type="EMBL" id="CM007905">
    <property type="protein sequence ID" value="OTF92350.1"/>
    <property type="molecule type" value="Genomic_DNA"/>
</dbReference>
<dbReference type="AlphaFoldDB" id="A0A251S0Y0"/>
<sequence>MIFFSKFLTGYQSINRLRHLISSPAVLHFRPSGPFFTQHFSRNTLHKLVKNVFQLPYHNLLHFVNFFIKVIINFWTPFSFIV</sequence>
<reference evidence="2" key="1">
    <citation type="journal article" date="2017" name="Nature">
        <title>The sunflower genome provides insights into oil metabolism, flowering and Asterid evolution.</title>
        <authorList>
            <person name="Badouin H."/>
            <person name="Gouzy J."/>
            <person name="Grassa C.J."/>
            <person name="Murat F."/>
            <person name="Staton S.E."/>
            <person name="Cottret L."/>
            <person name="Lelandais-Briere C."/>
            <person name="Owens G.L."/>
            <person name="Carrere S."/>
            <person name="Mayjonade B."/>
            <person name="Legrand L."/>
            <person name="Gill N."/>
            <person name="Kane N.C."/>
            <person name="Bowers J.E."/>
            <person name="Hubner S."/>
            <person name="Bellec A."/>
            <person name="Berard A."/>
            <person name="Berges H."/>
            <person name="Blanchet N."/>
            <person name="Boniface M.C."/>
            <person name="Brunel D."/>
            <person name="Catrice O."/>
            <person name="Chaidir N."/>
            <person name="Claudel C."/>
            <person name="Donnadieu C."/>
            <person name="Faraut T."/>
            <person name="Fievet G."/>
            <person name="Helmstetter N."/>
            <person name="King M."/>
            <person name="Knapp S.J."/>
            <person name="Lai Z."/>
            <person name="Le Paslier M.C."/>
            <person name="Lippi Y."/>
            <person name="Lorenzon L."/>
            <person name="Mandel J.R."/>
            <person name="Marage G."/>
            <person name="Marchand G."/>
            <person name="Marquand E."/>
            <person name="Bret-Mestries E."/>
            <person name="Morien E."/>
            <person name="Nambeesan S."/>
            <person name="Nguyen T."/>
            <person name="Pegot-Espagnet P."/>
            <person name="Pouilly N."/>
            <person name="Raftis F."/>
            <person name="Sallet E."/>
            <person name="Schiex T."/>
            <person name="Thomas J."/>
            <person name="Vandecasteele C."/>
            <person name="Vares D."/>
            <person name="Vear F."/>
            <person name="Vautrin S."/>
            <person name="Crespi M."/>
            <person name="Mangin B."/>
            <person name="Burke J.M."/>
            <person name="Salse J."/>
            <person name="Munos S."/>
            <person name="Vincourt P."/>
            <person name="Rieseberg L.H."/>
            <person name="Langlade N.B."/>
        </authorList>
    </citation>
    <scope>NUCLEOTIDE SEQUENCE [LARGE SCALE GENOMIC DNA]</scope>
    <source>
        <strain evidence="2">cv. SF193</strain>
    </source>
</reference>
<name>A0A251S0Y0_HELAN</name>
<gene>
    <name evidence="1" type="ORF">HannXRQ_Chr16g0520911</name>
</gene>
<organism evidence="1 2">
    <name type="scientific">Helianthus annuus</name>
    <name type="common">Common sunflower</name>
    <dbReference type="NCBI Taxonomy" id="4232"/>
    <lineage>
        <taxon>Eukaryota</taxon>
        <taxon>Viridiplantae</taxon>
        <taxon>Streptophyta</taxon>
        <taxon>Embryophyta</taxon>
        <taxon>Tracheophyta</taxon>
        <taxon>Spermatophyta</taxon>
        <taxon>Magnoliopsida</taxon>
        <taxon>eudicotyledons</taxon>
        <taxon>Gunneridae</taxon>
        <taxon>Pentapetalae</taxon>
        <taxon>asterids</taxon>
        <taxon>campanulids</taxon>
        <taxon>Asterales</taxon>
        <taxon>Asteraceae</taxon>
        <taxon>Asteroideae</taxon>
        <taxon>Heliantheae alliance</taxon>
        <taxon>Heliantheae</taxon>
        <taxon>Helianthus</taxon>
    </lineage>
</organism>
<protein>
    <submittedName>
        <fullName evidence="1">Uncharacterized protein</fullName>
    </submittedName>
</protein>
<evidence type="ECO:0000313" key="2">
    <source>
        <dbReference type="Proteomes" id="UP000215914"/>
    </source>
</evidence>
<evidence type="ECO:0000313" key="1">
    <source>
        <dbReference type="EMBL" id="OTF92350.1"/>
    </source>
</evidence>
<proteinExistence type="predicted"/>
<dbReference type="Proteomes" id="UP000215914">
    <property type="component" value="Chromosome 16"/>
</dbReference>